<dbReference type="Pfam" id="PF03372">
    <property type="entry name" value="Exo_endo_phos"/>
    <property type="match status" value="1"/>
</dbReference>
<feature type="binding site" evidence="6">
    <location>
        <position position="1337"/>
    </location>
    <ligand>
        <name>Mg(2+)</name>
        <dbReference type="ChEBI" id="CHEBI:18420"/>
        <label>1</label>
    </ligand>
</feature>
<feature type="region of interest" description="Disordered" evidence="8">
    <location>
        <begin position="881"/>
        <end position="902"/>
    </location>
</feature>
<feature type="compositionally biased region" description="Pro residues" evidence="8">
    <location>
        <begin position="809"/>
        <end position="820"/>
    </location>
</feature>
<evidence type="ECO:0000256" key="2">
    <source>
        <dbReference type="ARBA" id="ARBA00022723"/>
    </source>
</evidence>
<feature type="domain" description="BRCT" evidence="10">
    <location>
        <begin position="1004"/>
        <end position="1083"/>
    </location>
</feature>
<dbReference type="InterPro" id="IPR005135">
    <property type="entry name" value="Endo/exonuclease/phosphatase"/>
</dbReference>
<feature type="site" description="Important for catalytic activity" evidence="7">
    <location>
        <position position="1463"/>
    </location>
</feature>
<keyword evidence="12" id="KW-1185">Reference proteome</keyword>
<dbReference type="SUPFAM" id="SSF56219">
    <property type="entry name" value="DNase I-like"/>
    <property type="match status" value="1"/>
</dbReference>
<feature type="site" description="Transition state stabilizer" evidence="7">
    <location>
        <position position="1337"/>
    </location>
</feature>
<feature type="active site" description="Proton acceptor" evidence="5">
    <location>
        <position position="1497"/>
    </location>
</feature>
<evidence type="ECO:0000313" key="11">
    <source>
        <dbReference type="EnsemblProtists" id="EOD29236"/>
    </source>
</evidence>
<reference evidence="12" key="1">
    <citation type="journal article" date="2013" name="Nature">
        <title>Pan genome of the phytoplankton Emiliania underpins its global distribution.</title>
        <authorList>
            <person name="Read B.A."/>
            <person name="Kegel J."/>
            <person name="Klute M.J."/>
            <person name="Kuo A."/>
            <person name="Lefebvre S.C."/>
            <person name="Maumus F."/>
            <person name="Mayer C."/>
            <person name="Miller J."/>
            <person name="Monier A."/>
            <person name="Salamov A."/>
            <person name="Young J."/>
            <person name="Aguilar M."/>
            <person name="Claverie J.M."/>
            <person name="Frickenhaus S."/>
            <person name="Gonzalez K."/>
            <person name="Herman E.K."/>
            <person name="Lin Y.C."/>
            <person name="Napier J."/>
            <person name="Ogata H."/>
            <person name="Sarno A.F."/>
            <person name="Shmutz J."/>
            <person name="Schroeder D."/>
            <person name="de Vargas C."/>
            <person name="Verret F."/>
            <person name="von Dassow P."/>
            <person name="Valentin K."/>
            <person name="Van de Peer Y."/>
            <person name="Wheeler G."/>
            <person name="Dacks J.B."/>
            <person name="Delwiche C.F."/>
            <person name="Dyhrman S.T."/>
            <person name="Glockner G."/>
            <person name="John U."/>
            <person name="Richards T."/>
            <person name="Worden A.Z."/>
            <person name="Zhang X."/>
            <person name="Grigoriev I.V."/>
            <person name="Allen A.E."/>
            <person name="Bidle K."/>
            <person name="Borodovsky M."/>
            <person name="Bowler C."/>
            <person name="Brownlee C."/>
            <person name="Cock J.M."/>
            <person name="Elias M."/>
            <person name="Gladyshev V.N."/>
            <person name="Groth M."/>
            <person name="Guda C."/>
            <person name="Hadaegh A."/>
            <person name="Iglesias-Rodriguez M.D."/>
            <person name="Jenkins J."/>
            <person name="Jones B.M."/>
            <person name="Lawson T."/>
            <person name="Leese F."/>
            <person name="Lindquist E."/>
            <person name="Lobanov A."/>
            <person name="Lomsadze A."/>
            <person name="Malik S.B."/>
            <person name="Marsh M.E."/>
            <person name="Mackinder L."/>
            <person name="Mock T."/>
            <person name="Mueller-Roeber B."/>
            <person name="Pagarete A."/>
            <person name="Parker M."/>
            <person name="Probert I."/>
            <person name="Quesneville H."/>
            <person name="Raines C."/>
            <person name="Rensing S.A."/>
            <person name="Riano-Pachon D.M."/>
            <person name="Richier S."/>
            <person name="Rokitta S."/>
            <person name="Shiraiwa Y."/>
            <person name="Soanes D.M."/>
            <person name="van der Giezen M."/>
            <person name="Wahlund T.M."/>
            <person name="Williams B."/>
            <person name="Wilson W."/>
            <person name="Wolfe G."/>
            <person name="Wurch L.L."/>
        </authorList>
    </citation>
    <scope>NUCLEOTIDE SEQUENCE</scope>
</reference>
<feature type="region of interest" description="Disordered" evidence="8">
    <location>
        <begin position="1102"/>
        <end position="1147"/>
    </location>
</feature>
<keyword evidence="2 6" id="KW-0479">Metal-binding</keyword>
<comment type="cofactor">
    <cofactor evidence="6">
        <name>Mg(2+)</name>
        <dbReference type="ChEBI" id="CHEBI:18420"/>
    </cofactor>
    <cofactor evidence="6">
        <name>Mn(2+)</name>
        <dbReference type="ChEBI" id="CHEBI:29035"/>
    </cofactor>
    <text evidence="6">Probably binds two magnesium or manganese ions per subunit.</text>
</comment>
<dbReference type="RefSeq" id="XP_005781665.1">
    <property type="nucleotide sequence ID" value="XM_005781608.1"/>
</dbReference>
<dbReference type="PANTHER" id="PTHR22748:SF10">
    <property type="entry name" value="DNA-(APURINIC OR APYRIMIDINIC SITE) ENDONUCLEASE"/>
    <property type="match status" value="1"/>
</dbReference>
<organism evidence="11 12">
    <name type="scientific">Emiliania huxleyi (strain CCMP1516)</name>
    <dbReference type="NCBI Taxonomy" id="280463"/>
    <lineage>
        <taxon>Eukaryota</taxon>
        <taxon>Haptista</taxon>
        <taxon>Haptophyta</taxon>
        <taxon>Prymnesiophyceae</taxon>
        <taxon>Isochrysidales</taxon>
        <taxon>Noelaerhabdaceae</taxon>
        <taxon>Emiliania</taxon>
    </lineage>
</organism>
<evidence type="ECO:0000256" key="4">
    <source>
        <dbReference type="ARBA" id="ARBA00022842"/>
    </source>
</evidence>
<feature type="active site" evidence="5">
    <location>
        <position position="1291"/>
    </location>
</feature>
<feature type="binding site" evidence="6">
    <location>
        <position position="1496"/>
    </location>
    <ligand>
        <name>Mg(2+)</name>
        <dbReference type="ChEBI" id="CHEBI:18420"/>
        <label>1</label>
    </ligand>
</feature>
<dbReference type="GO" id="GO:0003906">
    <property type="term" value="F:DNA-(apurinic or apyrimidinic site) endonuclease activity"/>
    <property type="evidence" value="ECO:0007669"/>
    <property type="project" value="TreeGrafter"/>
</dbReference>
<dbReference type="Gene3D" id="3.60.10.10">
    <property type="entry name" value="Endonuclease/exonuclease/phosphatase"/>
    <property type="match status" value="1"/>
</dbReference>
<dbReference type="InterPro" id="IPR004808">
    <property type="entry name" value="AP_endonuc_1"/>
</dbReference>
<dbReference type="EnsemblProtists" id="EOD29236">
    <property type="protein sequence ID" value="EOD29236"/>
    <property type="gene ID" value="EMIHUDRAFT_462994"/>
</dbReference>
<feature type="site" description="Interaction with DNA substrate" evidence="7">
    <location>
        <position position="1497"/>
    </location>
</feature>
<evidence type="ECO:0000256" key="6">
    <source>
        <dbReference type="PIRSR" id="PIRSR604808-2"/>
    </source>
</evidence>
<dbReference type="GO" id="GO:0006284">
    <property type="term" value="P:base-excision repair"/>
    <property type="evidence" value="ECO:0007669"/>
    <property type="project" value="TreeGrafter"/>
</dbReference>
<reference evidence="11" key="2">
    <citation type="submission" date="2024-10" db="UniProtKB">
        <authorList>
            <consortium name="EnsemblProtists"/>
        </authorList>
    </citation>
    <scope>IDENTIFICATION</scope>
</reference>
<feature type="signal peptide" evidence="9">
    <location>
        <begin position="1"/>
        <end position="17"/>
    </location>
</feature>
<feature type="chain" id="PRO_5044291625" description="BRCT domain-containing protein" evidence="9">
    <location>
        <begin position="18"/>
        <end position="1515"/>
    </location>
</feature>
<name>A0A0D3K0F1_EMIH1</name>
<dbReference type="PaxDb" id="2903-EOD29236"/>
<dbReference type="GO" id="GO:0008311">
    <property type="term" value="F:double-stranded DNA 3'-5' DNA exonuclease activity"/>
    <property type="evidence" value="ECO:0007669"/>
    <property type="project" value="TreeGrafter"/>
</dbReference>
<protein>
    <recommendedName>
        <fullName evidence="10">BRCT domain-containing protein</fullName>
    </recommendedName>
</protein>
<dbReference type="GO" id="GO:0046872">
    <property type="term" value="F:metal ion binding"/>
    <property type="evidence" value="ECO:0007669"/>
    <property type="project" value="UniProtKB-KW"/>
</dbReference>
<dbReference type="PROSITE" id="PS50172">
    <property type="entry name" value="BRCT"/>
    <property type="match status" value="1"/>
</dbReference>
<feature type="binding site" evidence="6">
    <location>
        <position position="1497"/>
    </location>
    <ligand>
        <name>Mg(2+)</name>
        <dbReference type="ChEBI" id="CHEBI:18420"/>
        <label>1</label>
    </ligand>
</feature>
<dbReference type="PANTHER" id="PTHR22748">
    <property type="entry name" value="AP ENDONUCLEASE"/>
    <property type="match status" value="1"/>
</dbReference>
<keyword evidence="6" id="KW-0464">Manganese</keyword>
<feature type="region of interest" description="Disordered" evidence="8">
    <location>
        <begin position="795"/>
        <end position="820"/>
    </location>
</feature>
<feature type="compositionally biased region" description="Low complexity" evidence="8">
    <location>
        <begin position="795"/>
        <end position="808"/>
    </location>
</feature>
<evidence type="ECO:0000313" key="12">
    <source>
        <dbReference type="Proteomes" id="UP000013827"/>
    </source>
</evidence>
<dbReference type="eggNOG" id="KOG1294">
    <property type="taxonomic scope" value="Eukaryota"/>
</dbReference>
<keyword evidence="4 6" id="KW-0460">Magnesium</keyword>
<evidence type="ECO:0000256" key="3">
    <source>
        <dbReference type="ARBA" id="ARBA00022801"/>
    </source>
</evidence>
<feature type="compositionally biased region" description="Low complexity" evidence="8">
    <location>
        <begin position="1124"/>
        <end position="1142"/>
    </location>
</feature>
<dbReference type="HOGENOM" id="CLU_248022_0_0_1"/>
<dbReference type="Proteomes" id="UP000013827">
    <property type="component" value="Unassembled WGS sequence"/>
</dbReference>
<feature type="binding site" evidence="6">
    <location>
        <position position="1194"/>
    </location>
    <ligand>
        <name>Mg(2+)</name>
        <dbReference type="ChEBI" id="CHEBI:18420"/>
        <label>1</label>
    </ligand>
</feature>
<keyword evidence="3" id="KW-0378">Hydrolase</keyword>
<dbReference type="Gene3D" id="3.40.50.1820">
    <property type="entry name" value="alpha/beta hydrolase"/>
    <property type="match status" value="1"/>
</dbReference>
<dbReference type="PROSITE" id="PS51435">
    <property type="entry name" value="AP_NUCLEASE_F1_4"/>
    <property type="match status" value="1"/>
</dbReference>
<dbReference type="Gene3D" id="3.40.1500.20">
    <property type="match status" value="1"/>
</dbReference>
<feature type="binding site" evidence="6">
    <location>
        <position position="1335"/>
    </location>
    <ligand>
        <name>Mg(2+)</name>
        <dbReference type="ChEBI" id="CHEBI:18420"/>
        <label>1</label>
    </ligand>
</feature>
<evidence type="ECO:0000256" key="7">
    <source>
        <dbReference type="PIRSR" id="PIRSR604808-3"/>
    </source>
</evidence>
<accession>A0A0D3K0F1</accession>
<dbReference type="GO" id="GO:0008081">
    <property type="term" value="F:phosphoric diester hydrolase activity"/>
    <property type="evidence" value="ECO:0007669"/>
    <property type="project" value="TreeGrafter"/>
</dbReference>
<feature type="active site" description="Proton donor/acceptor" evidence="5">
    <location>
        <position position="1335"/>
    </location>
</feature>
<dbReference type="GeneID" id="19046585"/>
<evidence type="ECO:0000259" key="10">
    <source>
        <dbReference type="PROSITE" id="PS50172"/>
    </source>
</evidence>
<feature type="binding site" evidence="6">
    <location>
        <position position="1161"/>
    </location>
    <ligand>
        <name>Mg(2+)</name>
        <dbReference type="ChEBI" id="CHEBI:18420"/>
        <label>1</label>
    </ligand>
</feature>
<dbReference type="InterPro" id="IPR001357">
    <property type="entry name" value="BRCT_dom"/>
</dbReference>
<proteinExistence type="inferred from homology"/>
<dbReference type="InterPro" id="IPR029058">
    <property type="entry name" value="AB_hydrolase_fold"/>
</dbReference>
<evidence type="ECO:0000256" key="1">
    <source>
        <dbReference type="ARBA" id="ARBA00007092"/>
    </source>
</evidence>
<dbReference type="STRING" id="2903.R1F1Z6"/>
<dbReference type="GO" id="GO:0005634">
    <property type="term" value="C:nucleus"/>
    <property type="evidence" value="ECO:0007669"/>
    <property type="project" value="TreeGrafter"/>
</dbReference>
<evidence type="ECO:0000256" key="8">
    <source>
        <dbReference type="SAM" id="MobiDB-lite"/>
    </source>
</evidence>
<sequence length="1515" mass="158982">MLVRLLPLVWWFGAASALHLAALHRRVAVGADSSLQLKVVYDADRLSPLPCVLFFSGADCSHESYMWLAERLARAGCAVALSSCVVPFGPKTCLLSTPFDLGALGSLEAYKRGPSRAGIAAILDELRALAAASDGPLAGRLDLGRLAVGGHSSGGRTALDLASFDEPFGVAAVFSYGASLVNSGMGAFAERGSVLPCDAARPPPLLLLGGSEDGVSAGLSESGDATETLRRTMAEGVAPGSGRAELCILRGANHMAFCEPVDPTCSAVDSDRPLGADGAAVRSALGALIVDFLGAAGVAGSRLAPEERTAALAPPLIFAADAVRVPEDARCVGAEVAAAGAATAAQPAGQAAAAAADEVAWEALRGGLRGSLDGFASPAVEWGVRYANEAAESGGGGGGAASGSAGAKSVGVNLWLTSRLPVPHMTLYVGVRAGRATLMADHLPRFDLGERPEHVAAFYGGEQASRWSAAQRVKGLTPFRSSDPSVRALQGPNALALHGAAADPHAVSALVAELDRHAGAWLGWVRTTPLLDDGAEAEAVTVHRDLGSFMAAKPGLEVLGDAGKPEVLVRAHAFAEPDWRSFDRPLANTPEGVYTYVHELAAAAGTESGPLAGPTICLKLKRREAVAAALGGTALDDLAAREGDAPDLEAARRVNQLACGWQPPPSLCAARSTGEPLRLELTGDRELLDAPDGPLGNKGGLYIESRVRVAPAEGNPSVLRVTSPTITTPLVGVPEQFRAGHYMKASVAAAAAKAKWVFKQEDKVVKRSGGESEYGEVIGDAQLLKEAADAEANELEAAADAAETAAGPRTPPGTPPPAAPPTRKYGCALCGSKLHNLTTTKKDERTVTCPYHNDFKAVIGKKDEVKYVKLNPKERMAKRAEEAAKKEEEAAKEEEEEEEGGPTMVLLEGTAVQLHGLVTRPEHNGRRGEVAGYDSSAGRYIVAVCGGLGPPTKLKLRRENLILPAASEPRAPTSLPAHLAKRPRCSAHAPSEAAPAAAPLAPVSKAAIFSGVRVLLAVRLPDKLRELQEGVVRRGGGDVVSDVREATHLALEPDRRPSELACLAALPQAEWPRLVTKEWVGQCSKVLSADGTRRDVLLKHRHPLDHRMASPADSPARTPPPPAGTATPPRDGGAAAGAAGPSEPVEAVPATADPRCIVAWNCCGLEKRLQSQRDSSALGDFLATRRPDLLFLSEVKMARERGDVSHCPKEEGDRRRILRAESTCLAGYECTFALGLKRAAGSAVLWRDGSAPRRLWRYLPDDLDAPPSDACDEDGRVLLTEWPSLLLLHTYSPNVGQTPESYRRRTNWDARVAEWAEHAASWASARGLAVVYMGDLNCAPQHEDVTWCRCNPKNRRGCACPLDACAQGSGATAGWMLAQHPSATDDGGFTGQNGVSPNERRGFAELLRRGGLVDAFRHHHPAPAGCPPPDPFADDTFSYRGWPGNDERDPAFAKYYRRGMRIDHALVSAALLPRVVACNILGAGESCAGAGFMGSDHAPIVLCLARGTSPRAADN</sequence>
<feature type="compositionally biased region" description="Acidic residues" evidence="8">
    <location>
        <begin position="890"/>
        <end position="900"/>
    </location>
</feature>
<comment type="similarity">
    <text evidence="1">Belongs to the DNA repair enzymes AP/ExoA family.</text>
</comment>
<dbReference type="SUPFAM" id="SSF53474">
    <property type="entry name" value="alpha/beta-Hydrolases"/>
    <property type="match status" value="1"/>
</dbReference>
<dbReference type="InterPro" id="IPR036691">
    <property type="entry name" value="Endo/exonu/phosph_ase_sf"/>
</dbReference>
<evidence type="ECO:0000256" key="9">
    <source>
        <dbReference type="SAM" id="SignalP"/>
    </source>
</evidence>
<evidence type="ECO:0000256" key="5">
    <source>
        <dbReference type="PIRSR" id="PIRSR604808-1"/>
    </source>
</evidence>
<dbReference type="KEGG" id="ehx:EMIHUDRAFT_462994"/>
<keyword evidence="9" id="KW-0732">Signal</keyword>